<keyword evidence="1" id="KW-1133">Transmembrane helix</keyword>
<evidence type="ECO:0000256" key="1">
    <source>
        <dbReference type="SAM" id="Phobius"/>
    </source>
</evidence>
<keyword evidence="1" id="KW-0812">Transmembrane</keyword>
<dbReference type="EMBL" id="CP117884">
    <property type="protein sequence ID" value="WDF83763.1"/>
    <property type="molecule type" value="Genomic_DNA"/>
</dbReference>
<reference evidence="2 3" key="1">
    <citation type="submission" date="2023-02" db="EMBL/GenBank/DDBJ databases">
        <title>Genome sequence of Lacticaseibacillus sp. KACC 23028.</title>
        <authorList>
            <person name="Kim S."/>
            <person name="Heo J."/>
            <person name="Kwon S.-W."/>
        </authorList>
    </citation>
    <scope>NUCLEOTIDE SEQUENCE [LARGE SCALE GENOMIC DNA]</scope>
    <source>
        <strain evidence="2 3">KACC 23028</strain>
    </source>
</reference>
<protein>
    <recommendedName>
        <fullName evidence="4">Transmembrane protein</fullName>
    </recommendedName>
</protein>
<name>A0ABY7WUC0_9LACO</name>
<feature type="transmembrane region" description="Helical" evidence="1">
    <location>
        <begin position="68"/>
        <end position="88"/>
    </location>
</feature>
<organism evidence="2 3">
    <name type="scientific">Lacticaseibacillus pabuli</name>
    <dbReference type="NCBI Taxonomy" id="3025672"/>
    <lineage>
        <taxon>Bacteria</taxon>
        <taxon>Bacillati</taxon>
        <taxon>Bacillota</taxon>
        <taxon>Bacilli</taxon>
        <taxon>Lactobacillales</taxon>
        <taxon>Lactobacillaceae</taxon>
        <taxon>Lacticaseibacillus</taxon>
    </lineage>
</organism>
<sequence length="98" mass="10667">MRKYRKILFCILAVLIVGLWSGSVIQGLDTGHARHVAIVAQDKPKIELSGVDPVASVKPSSTVESGCLVIVGIAATLMLVWPLAAWQMTIEPIEDRRM</sequence>
<evidence type="ECO:0000313" key="3">
    <source>
        <dbReference type="Proteomes" id="UP001220377"/>
    </source>
</evidence>
<keyword evidence="1" id="KW-0472">Membrane</keyword>
<evidence type="ECO:0000313" key="2">
    <source>
        <dbReference type="EMBL" id="WDF83763.1"/>
    </source>
</evidence>
<gene>
    <name evidence="2" type="ORF">PQ472_05865</name>
</gene>
<dbReference type="Proteomes" id="UP001220377">
    <property type="component" value="Chromosome"/>
</dbReference>
<keyword evidence="3" id="KW-1185">Reference proteome</keyword>
<evidence type="ECO:0008006" key="4">
    <source>
        <dbReference type="Google" id="ProtNLM"/>
    </source>
</evidence>
<dbReference type="RefSeq" id="WP_274262154.1">
    <property type="nucleotide sequence ID" value="NZ_CP117884.1"/>
</dbReference>
<accession>A0ABY7WUC0</accession>
<proteinExistence type="predicted"/>